<dbReference type="GO" id="GO:0004222">
    <property type="term" value="F:metalloendopeptidase activity"/>
    <property type="evidence" value="ECO:0007669"/>
    <property type="project" value="InterPro"/>
</dbReference>
<name>A0A1G2RKZ2_9BACT</name>
<dbReference type="PANTHER" id="PTHR11851:SF49">
    <property type="entry name" value="MITOCHONDRIAL-PROCESSING PEPTIDASE SUBUNIT ALPHA"/>
    <property type="match status" value="1"/>
</dbReference>
<dbReference type="PANTHER" id="PTHR11851">
    <property type="entry name" value="METALLOPROTEASE"/>
    <property type="match status" value="1"/>
</dbReference>
<evidence type="ECO:0000259" key="4">
    <source>
        <dbReference type="Pfam" id="PF05193"/>
    </source>
</evidence>
<dbReference type="InterPro" id="IPR011765">
    <property type="entry name" value="Pept_M16_N"/>
</dbReference>
<comment type="similarity">
    <text evidence="1 2">Belongs to the peptidase M16 family.</text>
</comment>
<evidence type="ECO:0000313" key="6">
    <source>
        <dbReference type="Proteomes" id="UP000176917"/>
    </source>
</evidence>
<dbReference type="Gene3D" id="3.30.830.10">
    <property type="entry name" value="Metalloenzyme, LuxS/M16 peptidase-like"/>
    <property type="match status" value="2"/>
</dbReference>
<evidence type="ECO:0000259" key="3">
    <source>
        <dbReference type="Pfam" id="PF00675"/>
    </source>
</evidence>
<dbReference type="EMBL" id="MHUG01000016">
    <property type="protein sequence ID" value="OHA73029.1"/>
    <property type="molecule type" value="Genomic_DNA"/>
</dbReference>
<evidence type="ECO:0000313" key="5">
    <source>
        <dbReference type="EMBL" id="OHA73029.1"/>
    </source>
</evidence>
<proteinExistence type="inferred from homology"/>
<dbReference type="InterPro" id="IPR001431">
    <property type="entry name" value="Pept_M16_Zn_BS"/>
</dbReference>
<dbReference type="GO" id="GO:0006508">
    <property type="term" value="P:proteolysis"/>
    <property type="evidence" value="ECO:0007669"/>
    <property type="project" value="InterPro"/>
</dbReference>
<gene>
    <name evidence="5" type="ORF">A3B24_01280</name>
</gene>
<evidence type="ECO:0000256" key="1">
    <source>
        <dbReference type="ARBA" id="ARBA00007261"/>
    </source>
</evidence>
<reference evidence="5 6" key="1">
    <citation type="journal article" date="2016" name="Nat. Commun.">
        <title>Thousands of microbial genomes shed light on interconnected biogeochemical processes in an aquifer system.</title>
        <authorList>
            <person name="Anantharaman K."/>
            <person name="Brown C.T."/>
            <person name="Hug L.A."/>
            <person name="Sharon I."/>
            <person name="Castelle C.J."/>
            <person name="Probst A.J."/>
            <person name="Thomas B.C."/>
            <person name="Singh A."/>
            <person name="Wilkins M.J."/>
            <person name="Karaoz U."/>
            <person name="Brodie E.L."/>
            <person name="Williams K.H."/>
            <person name="Hubbard S.S."/>
            <person name="Banfield J.F."/>
        </authorList>
    </citation>
    <scope>NUCLEOTIDE SEQUENCE [LARGE SCALE GENOMIC DNA]</scope>
</reference>
<dbReference type="PROSITE" id="PS00143">
    <property type="entry name" value="INSULINASE"/>
    <property type="match status" value="1"/>
</dbReference>
<dbReference type="Pfam" id="PF05193">
    <property type="entry name" value="Peptidase_M16_C"/>
    <property type="match status" value="1"/>
</dbReference>
<organism evidence="5 6">
    <name type="scientific">Candidatus Wildermuthbacteria bacterium RIFCSPLOWO2_01_FULL_48_16</name>
    <dbReference type="NCBI Taxonomy" id="1802461"/>
    <lineage>
        <taxon>Bacteria</taxon>
        <taxon>Candidatus Wildermuthiibacteriota</taxon>
    </lineage>
</organism>
<feature type="domain" description="Peptidase M16 C-terminal" evidence="4">
    <location>
        <begin position="170"/>
        <end position="343"/>
    </location>
</feature>
<accession>A0A1G2RKZ2</accession>
<dbReference type="AlphaFoldDB" id="A0A1G2RKZ2"/>
<evidence type="ECO:0000256" key="2">
    <source>
        <dbReference type="RuleBase" id="RU004447"/>
    </source>
</evidence>
<evidence type="ECO:0008006" key="7">
    <source>
        <dbReference type="Google" id="ProtNLM"/>
    </source>
</evidence>
<sequence>MKNSFHKTTLKNGLRIVTAPHQDTRAVAVFVLVGTGSKYEIRGLQGISHFLEHMFFKGTAKRPSAIAVTEPIDQVGGMFNAFTGTDYTGYFVKVEYEHADLALDIVSDIFLNSILPVKEIAKEKGVVIEEMNIYRDNPMRRAETLWQSLLYGDTPAGWEITGTRQTVLGLSRKDLLEYMESQYVAKNTVVCVAGRINEKAVIKKVEKLFSGIPEREFWKKKEVKISQTRPGIVVERRIADQTRVALGARGYNLSHPLHYTQEVMAVLLGGMFSSRLFVEVREKLGIAYDINTNSDSDPDAGYLMTSAGVPHERTEQAIATILREYKKLVSKRVSAKELKKAKDHIKGTSALGLEASEAKASFFGMQELLEQEILTLEQIHGKIEKVTPAMLQKAAAEMFVRKNLNLVVLGPYSAKAKKKFENILNHS</sequence>
<dbReference type="Proteomes" id="UP000176917">
    <property type="component" value="Unassembled WGS sequence"/>
</dbReference>
<dbReference type="Pfam" id="PF00675">
    <property type="entry name" value="Peptidase_M16"/>
    <property type="match status" value="1"/>
</dbReference>
<protein>
    <recommendedName>
        <fullName evidence="7">Peptidase M16</fullName>
    </recommendedName>
</protein>
<dbReference type="GO" id="GO:0046872">
    <property type="term" value="F:metal ion binding"/>
    <property type="evidence" value="ECO:0007669"/>
    <property type="project" value="InterPro"/>
</dbReference>
<dbReference type="InterPro" id="IPR007863">
    <property type="entry name" value="Peptidase_M16_C"/>
</dbReference>
<dbReference type="STRING" id="1802461.A3B24_01280"/>
<dbReference type="InterPro" id="IPR011249">
    <property type="entry name" value="Metalloenz_LuxS/M16"/>
</dbReference>
<feature type="domain" description="Peptidase M16 N-terminal" evidence="3">
    <location>
        <begin position="16"/>
        <end position="162"/>
    </location>
</feature>
<dbReference type="SUPFAM" id="SSF63411">
    <property type="entry name" value="LuxS/MPP-like metallohydrolase"/>
    <property type="match status" value="2"/>
</dbReference>
<comment type="caution">
    <text evidence="5">The sequence shown here is derived from an EMBL/GenBank/DDBJ whole genome shotgun (WGS) entry which is preliminary data.</text>
</comment>
<dbReference type="InterPro" id="IPR050361">
    <property type="entry name" value="MPP/UQCRC_Complex"/>
</dbReference>